<protein>
    <submittedName>
        <fullName evidence="2">Glyoxalase</fullName>
    </submittedName>
</protein>
<dbReference type="RefSeq" id="WP_179561716.1">
    <property type="nucleotide sequence ID" value="NZ_BAABBJ010000007.1"/>
</dbReference>
<name>A0A512PE44_9CELL</name>
<comment type="caution">
    <text evidence="2">The sequence shown here is derived from an EMBL/GenBank/DDBJ whole genome shotgun (WGS) entry which is preliminary data.</text>
</comment>
<keyword evidence="3" id="KW-1185">Reference proteome</keyword>
<dbReference type="Pfam" id="PF18029">
    <property type="entry name" value="Glyoxalase_6"/>
    <property type="match status" value="1"/>
</dbReference>
<organism evidence="2 3">
    <name type="scientific">Cellulomonas soli</name>
    <dbReference type="NCBI Taxonomy" id="931535"/>
    <lineage>
        <taxon>Bacteria</taxon>
        <taxon>Bacillati</taxon>
        <taxon>Actinomycetota</taxon>
        <taxon>Actinomycetes</taxon>
        <taxon>Micrococcales</taxon>
        <taxon>Cellulomonadaceae</taxon>
        <taxon>Cellulomonas</taxon>
    </lineage>
</organism>
<dbReference type="PROSITE" id="PS51819">
    <property type="entry name" value="VOC"/>
    <property type="match status" value="1"/>
</dbReference>
<proteinExistence type="predicted"/>
<dbReference type="PANTHER" id="PTHR35908:SF1">
    <property type="entry name" value="CONSERVED PROTEIN"/>
    <property type="match status" value="1"/>
</dbReference>
<dbReference type="InterPro" id="IPR041581">
    <property type="entry name" value="Glyoxalase_6"/>
</dbReference>
<evidence type="ECO:0000259" key="1">
    <source>
        <dbReference type="PROSITE" id="PS51819"/>
    </source>
</evidence>
<dbReference type="InterPro" id="IPR029068">
    <property type="entry name" value="Glyas_Bleomycin-R_OHBP_Dase"/>
</dbReference>
<feature type="domain" description="VOC" evidence="1">
    <location>
        <begin position="4"/>
        <end position="115"/>
    </location>
</feature>
<accession>A0A512PE44</accession>
<evidence type="ECO:0000313" key="3">
    <source>
        <dbReference type="Proteomes" id="UP000321798"/>
    </source>
</evidence>
<dbReference type="EMBL" id="BKAL01000007">
    <property type="protein sequence ID" value="GEP69436.1"/>
    <property type="molecule type" value="Genomic_DNA"/>
</dbReference>
<dbReference type="PANTHER" id="PTHR35908">
    <property type="entry name" value="HYPOTHETICAL FUSION PROTEIN"/>
    <property type="match status" value="1"/>
</dbReference>
<dbReference type="Proteomes" id="UP000321798">
    <property type="component" value="Unassembled WGS sequence"/>
</dbReference>
<evidence type="ECO:0000313" key="2">
    <source>
        <dbReference type="EMBL" id="GEP69436.1"/>
    </source>
</evidence>
<gene>
    <name evidence="2" type="ORF">CSO01_21510</name>
</gene>
<dbReference type="CDD" id="cd06587">
    <property type="entry name" value="VOC"/>
    <property type="match status" value="1"/>
</dbReference>
<dbReference type="InterPro" id="IPR037523">
    <property type="entry name" value="VOC_core"/>
</dbReference>
<reference evidence="2 3" key="1">
    <citation type="submission" date="2019-07" db="EMBL/GenBank/DDBJ databases">
        <title>Whole genome shotgun sequence of Cellulomonas soli NBRC 109434.</title>
        <authorList>
            <person name="Hosoyama A."/>
            <person name="Uohara A."/>
            <person name="Ohji S."/>
            <person name="Ichikawa N."/>
        </authorList>
    </citation>
    <scope>NUCLEOTIDE SEQUENCE [LARGE SCALE GENOMIC DNA]</scope>
    <source>
        <strain evidence="2 3">NBRC 109434</strain>
    </source>
</reference>
<dbReference type="AlphaFoldDB" id="A0A512PE44"/>
<sequence length="139" mass="15050">MKIRIQEVVVDCADPAALAAFWGAVMATRWVARDPSWATVDAGPLLLAFQQVPEPKSSPKNRLHLDVQVPDARAAVEHAVGLGARVLSGPMLDEHGDGYVVLTDPEGNEFCFVVDERSGWEQSQRDLLAAAPDPGEHRA</sequence>
<dbReference type="SUPFAM" id="SSF54593">
    <property type="entry name" value="Glyoxalase/Bleomycin resistance protein/Dihydroxybiphenyl dioxygenase"/>
    <property type="match status" value="1"/>
</dbReference>
<dbReference type="Gene3D" id="3.10.180.10">
    <property type="entry name" value="2,3-Dihydroxybiphenyl 1,2-Dioxygenase, domain 1"/>
    <property type="match status" value="1"/>
</dbReference>